<name>A0A6L8M2A2_9VIBR</name>
<keyword evidence="3" id="KW-1185">Reference proteome</keyword>
<dbReference type="InterPro" id="IPR013762">
    <property type="entry name" value="Integrase-like_cat_sf"/>
</dbReference>
<proteinExistence type="predicted"/>
<dbReference type="Gene3D" id="1.10.443.10">
    <property type="entry name" value="Intergrase catalytic core"/>
    <property type="match status" value="1"/>
</dbReference>
<evidence type="ECO:0000313" key="2">
    <source>
        <dbReference type="EMBL" id="MYM61666.1"/>
    </source>
</evidence>
<organism evidence="2 3">
    <name type="scientific">Vibrio tetraodonis subsp. pristinus</name>
    <dbReference type="NCBI Taxonomy" id="2695891"/>
    <lineage>
        <taxon>Bacteria</taxon>
        <taxon>Pseudomonadati</taxon>
        <taxon>Pseudomonadota</taxon>
        <taxon>Gammaproteobacteria</taxon>
        <taxon>Vibrionales</taxon>
        <taxon>Vibrionaceae</taxon>
        <taxon>Vibrio</taxon>
    </lineage>
</organism>
<gene>
    <name evidence="2" type="ORF">GTG28_20910</name>
</gene>
<dbReference type="GO" id="GO:0006310">
    <property type="term" value="P:DNA recombination"/>
    <property type="evidence" value="ECO:0007669"/>
    <property type="project" value="UniProtKB-KW"/>
</dbReference>
<dbReference type="GO" id="GO:0003677">
    <property type="term" value="F:DNA binding"/>
    <property type="evidence" value="ECO:0007669"/>
    <property type="project" value="InterPro"/>
</dbReference>
<dbReference type="RefSeq" id="WP_160933228.1">
    <property type="nucleotide sequence ID" value="NZ_WWEU01000018.1"/>
</dbReference>
<evidence type="ECO:0000256" key="1">
    <source>
        <dbReference type="ARBA" id="ARBA00023172"/>
    </source>
</evidence>
<sequence length="614" mass="70562">MSRTKPSKPVFLDDDFYEYPAATVEPILLSDLKLTVNGTTSHIEQLNFKGAPNYSQRGKKISGVDYIPVVGRESFVRDVYHILKMDFNKTKQASFNQLRLYLRWMDNNHLEPIGADYFHPDLYNAFMSYHQEKCNRGEQKLATWVAAKKMLSFFLKANNRAVEAKLLKSIKGTKKDTESHKGIDPSGEFKPLVRSYISAFSKFRKHFLKGTKPEIHPFWHEDLFNQLAEQEEWTNNQKSIQKRGFTFAVKTENSTRNHFSRLSAMLAFCFTGQNTTPILNLRFGDVRFTKGVGGKVYFDMTKDRAGFLNFDTSLGFHKKTQEFFHQWLEISMELQKDSDTDWLFPYFMKSGEVKGCIEAGQSSPQKKINKLTKKLGLAHVTPSKLRQTKIDVLMKVTQDIWLVSMSANNSVKTIVASYSDGNEIEHQNSLAASNEAMYDFSKNGTDLYDAANKAKFNHADVLSDYDYKRLSKQEKENDKQTSLGTRCKDSTKGAANTIKKNLEKMGIEQPEEATCTDFLDCFECEYHRLVSEVEDIWLMLSFNDTLLEMKDYPAINSLPTDKFFKLCNTIDSILKRFKEVSPDNYVKAQEKYNEEGPHPLYCDGYSLLDLLGAF</sequence>
<evidence type="ECO:0000313" key="3">
    <source>
        <dbReference type="Proteomes" id="UP000478571"/>
    </source>
</evidence>
<dbReference type="SUPFAM" id="SSF56349">
    <property type="entry name" value="DNA breaking-rejoining enzymes"/>
    <property type="match status" value="1"/>
</dbReference>
<reference evidence="2 3" key="1">
    <citation type="submission" date="2020-01" db="EMBL/GenBank/DDBJ databases">
        <title>Draft Genome Sequence of Vibrio sp. strain OCN044, Isolated from a Healthy Coral at Palmyra Atoll.</title>
        <authorList>
            <person name="Videau P."/>
            <person name="Loughran R."/>
            <person name="Esquivel A."/>
            <person name="Deadmond M."/>
            <person name="Paddock B.E."/>
            <person name="Saw J.H."/>
            <person name="Ushijima B."/>
        </authorList>
    </citation>
    <scope>NUCLEOTIDE SEQUENCE [LARGE SCALE GENOMIC DNA]</scope>
    <source>
        <strain evidence="2 3">OCN044</strain>
    </source>
</reference>
<dbReference type="AlphaFoldDB" id="A0A6L8M2A2"/>
<dbReference type="EMBL" id="WWEU01000018">
    <property type="protein sequence ID" value="MYM61666.1"/>
    <property type="molecule type" value="Genomic_DNA"/>
</dbReference>
<evidence type="ECO:0008006" key="4">
    <source>
        <dbReference type="Google" id="ProtNLM"/>
    </source>
</evidence>
<dbReference type="InterPro" id="IPR011010">
    <property type="entry name" value="DNA_brk_join_enz"/>
</dbReference>
<dbReference type="Proteomes" id="UP000478571">
    <property type="component" value="Unassembled WGS sequence"/>
</dbReference>
<comment type="caution">
    <text evidence="2">The sequence shown here is derived from an EMBL/GenBank/DDBJ whole genome shotgun (WGS) entry which is preliminary data.</text>
</comment>
<keyword evidence="1" id="KW-0233">DNA recombination</keyword>
<dbReference type="GO" id="GO:0015074">
    <property type="term" value="P:DNA integration"/>
    <property type="evidence" value="ECO:0007669"/>
    <property type="project" value="InterPro"/>
</dbReference>
<protein>
    <recommendedName>
        <fullName evidence="4">Integrase</fullName>
    </recommendedName>
</protein>
<accession>A0A6L8M2A2</accession>